<dbReference type="EMBL" id="MU393424">
    <property type="protein sequence ID" value="KAI4870454.1"/>
    <property type="molecule type" value="Genomic_DNA"/>
</dbReference>
<sequence length="334" mass="36564">MARLAPRTSVAPERLKTLLPSLKPTIYHDPGTSKTPNNIRTIAWNPLGTYIATGCLDKTLRVWNGDKPNVRQTTELKGHTASIEKVAFNPVKELELCSVSSDGVVRFWDVKTKQVLNEVKGLGNTFTLAWAPHGECVVVGNKDDQLFVISPTQSTPISSHQQPMQTNDITFCWSGQRIFTTTGDGKTRILSFPDFKPAYEFGYKEGPDTEFKLTGHTSSCIAIELHPFNRYLATGGTDSLISLWETGEWNCVRTATKMIGPVRSLSFSWDGLYLVGGSEEGTGLEIFNSETGEHLCAYKTTAAIPVVVWAPNRYALAYADGGNLRVIGASTGGK</sequence>
<proteinExistence type="predicted"/>
<dbReference type="Proteomes" id="UP001497700">
    <property type="component" value="Unassembled WGS sequence"/>
</dbReference>
<gene>
    <name evidence="1" type="ORF">F4820DRAFT_403699</name>
</gene>
<keyword evidence="2" id="KW-1185">Reference proteome</keyword>
<name>A0ACB9ZG60_9PEZI</name>
<protein>
    <submittedName>
        <fullName evidence="1">WD40 repeat-like protein</fullName>
    </submittedName>
</protein>
<reference evidence="1 2" key="1">
    <citation type="journal article" date="2022" name="New Phytol.">
        <title>Ecological generalism drives hyperdiversity of secondary metabolite gene clusters in xylarialean endophytes.</title>
        <authorList>
            <person name="Franco M.E.E."/>
            <person name="Wisecaver J.H."/>
            <person name="Arnold A.E."/>
            <person name="Ju Y.M."/>
            <person name="Slot J.C."/>
            <person name="Ahrendt S."/>
            <person name="Moore L.P."/>
            <person name="Eastman K.E."/>
            <person name="Scott K."/>
            <person name="Konkel Z."/>
            <person name="Mondo S.J."/>
            <person name="Kuo A."/>
            <person name="Hayes R.D."/>
            <person name="Haridas S."/>
            <person name="Andreopoulos B."/>
            <person name="Riley R."/>
            <person name="LaButti K."/>
            <person name="Pangilinan J."/>
            <person name="Lipzen A."/>
            <person name="Amirebrahimi M."/>
            <person name="Yan J."/>
            <person name="Adam C."/>
            <person name="Keymanesh K."/>
            <person name="Ng V."/>
            <person name="Louie K."/>
            <person name="Northen T."/>
            <person name="Drula E."/>
            <person name="Henrissat B."/>
            <person name="Hsieh H.M."/>
            <person name="Youens-Clark K."/>
            <person name="Lutzoni F."/>
            <person name="Miadlikowska J."/>
            <person name="Eastwood D.C."/>
            <person name="Hamelin R.C."/>
            <person name="Grigoriev I.V."/>
            <person name="U'Ren J.M."/>
        </authorList>
    </citation>
    <scope>NUCLEOTIDE SEQUENCE [LARGE SCALE GENOMIC DNA]</scope>
    <source>
        <strain evidence="1 2">CBS 119005</strain>
    </source>
</reference>
<evidence type="ECO:0000313" key="2">
    <source>
        <dbReference type="Proteomes" id="UP001497700"/>
    </source>
</evidence>
<organism evidence="1 2">
    <name type="scientific">Hypoxylon rubiginosum</name>
    <dbReference type="NCBI Taxonomy" id="110542"/>
    <lineage>
        <taxon>Eukaryota</taxon>
        <taxon>Fungi</taxon>
        <taxon>Dikarya</taxon>
        <taxon>Ascomycota</taxon>
        <taxon>Pezizomycotina</taxon>
        <taxon>Sordariomycetes</taxon>
        <taxon>Xylariomycetidae</taxon>
        <taxon>Xylariales</taxon>
        <taxon>Hypoxylaceae</taxon>
        <taxon>Hypoxylon</taxon>
    </lineage>
</organism>
<evidence type="ECO:0000313" key="1">
    <source>
        <dbReference type="EMBL" id="KAI4870454.1"/>
    </source>
</evidence>
<accession>A0ACB9ZG60</accession>
<comment type="caution">
    <text evidence="1">The sequence shown here is derived from an EMBL/GenBank/DDBJ whole genome shotgun (WGS) entry which is preliminary data.</text>
</comment>